<dbReference type="PANTHER" id="PTHR47417">
    <property type="entry name" value="SMR DOMAIN-CONTAINING PROTEIN YPL199C"/>
    <property type="match status" value="1"/>
</dbReference>
<dbReference type="InParanoid" id="A0A1Y2GUQ0"/>
<name>A0A1Y2GUQ0_9FUNG</name>
<dbReference type="Pfam" id="PF01713">
    <property type="entry name" value="Smr"/>
    <property type="match status" value="1"/>
</dbReference>
<dbReference type="OrthoDB" id="3231855at2759"/>
<dbReference type="SMART" id="SM00463">
    <property type="entry name" value="SMR"/>
    <property type="match status" value="1"/>
</dbReference>
<dbReference type="PROSITE" id="PS50828">
    <property type="entry name" value="SMR"/>
    <property type="match status" value="1"/>
</dbReference>
<dbReference type="InterPro" id="IPR053020">
    <property type="entry name" value="Smr_domain_protein"/>
</dbReference>
<evidence type="ECO:0000259" key="1">
    <source>
        <dbReference type="PROSITE" id="PS50828"/>
    </source>
</evidence>
<evidence type="ECO:0000313" key="3">
    <source>
        <dbReference type="Proteomes" id="UP000193648"/>
    </source>
</evidence>
<dbReference type="Gene3D" id="3.30.1370.110">
    <property type="match status" value="1"/>
</dbReference>
<dbReference type="EMBL" id="MCFF01000008">
    <property type="protein sequence ID" value="ORZ24802.1"/>
    <property type="molecule type" value="Genomic_DNA"/>
</dbReference>
<dbReference type="SUPFAM" id="SSF160443">
    <property type="entry name" value="SMR domain-like"/>
    <property type="match status" value="1"/>
</dbReference>
<dbReference type="Proteomes" id="UP000193648">
    <property type="component" value="Unassembled WGS sequence"/>
</dbReference>
<protein>
    <recommendedName>
        <fullName evidence="1">Smr domain-containing protein</fullName>
    </recommendedName>
</protein>
<dbReference type="STRING" id="64571.A0A1Y2GUQ0"/>
<dbReference type="InterPro" id="IPR036063">
    <property type="entry name" value="Smr_dom_sf"/>
</dbReference>
<reference evidence="2 3" key="1">
    <citation type="submission" date="2016-07" db="EMBL/GenBank/DDBJ databases">
        <title>Pervasive Adenine N6-methylation of Active Genes in Fungi.</title>
        <authorList>
            <consortium name="DOE Joint Genome Institute"/>
            <person name="Mondo S.J."/>
            <person name="Dannebaum R.O."/>
            <person name="Kuo R.C."/>
            <person name="Labutti K."/>
            <person name="Haridas S."/>
            <person name="Kuo A."/>
            <person name="Salamov A."/>
            <person name="Ahrendt S.R."/>
            <person name="Lipzen A."/>
            <person name="Sullivan W."/>
            <person name="Andreopoulos W.B."/>
            <person name="Clum A."/>
            <person name="Lindquist E."/>
            <person name="Daum C."/>
            <person name="Ramamoorthy G.K."/>
            <person name="Gryganskyi A."/>
            <person name="Culley D."/>
            <person name="Magnuson J.K."/>
            <person name="James T.Y."/>
            <person name="O'Malley M.A."/>
            <person name="Stajich J.E."/>
            <person name="Spatafora J.W."/>
            <person name="Visel A."/>
            <person name="Grigoriev I.V."/>
        </authorList>
    </citation>
    <scope>NUCLEOTIDE SEQUENCE [LARGE SCALE GENOMIC DNA]</scope>
    <source>
        <strain evidence="2 3">NRRL 3116</strain>
    </source>
</reference>
<feature type="domain" description="Smr" evidence="1">
    <location>
        <begin position="1"/>
        <end position="77"/>
    </location>
</feature>
<accession>A0A1Y2GUQ0</accession>
<sequence length="97" mass="11088">MDLHGLRVDEAEYYTQERMIGFIEDKEKKLKIIVGRGKHSLGGIPKIKPAVMELLKEFEVEASFDPSNDGCIFVRSLQQPCSCVWNNRALLCLVLDY</sequence>
<dbReference type="RefSeq" id="XP_021883783.1">
    <property type="nucleotide sequence ID" value="XM_022020091.1"/>
</dbReference>
<organism evidence="2 3">
    <name type="scientific">Lobosporangium transversale</name>
    <dbReference type="NCBI Taxonomy" id="64571"/>
    <lineage>
        <taxon>Eukaryota</taxon>
        <taxon>Fungi</taxon>
        <taxon>Fungi incertae sedis</taxon>
        <taxon>Mucoromycota</taxon>
        <taxon>Mortierellomycotina</taxon>
        <taxon>Mortierellomycetes</taxon>
        <taxon>Mortierellales</taxon>
        <taxon>Mortierellaceae</taxon>
        <taxon>Lobosporangium</taxon>
    </lineage>
</organism>
<proteinExistence type="predicted"/>
<dbReference type="PANTHER" id="PTHR47417:SF1">
    <property type="entry name" value="SMR DOMAIN-CONTAINING PROTEIN YPL199C"/>
    <property type="match status" value="1"/>
</dbReference>
<evidence type="ECO:0000313" key="2">
    <source>
        <dbReference type="EMBL" id="ORZ24802.1"/>
    </source>
</evidence>
<comment type="caution">
    <text evidence="2">The sequence shown here is derived from an EMBL/GenBank/DDBJ whole genome shotgun (WGS) entry which is preliminary data.</text>
</comment>
<dbReference type="InterPro" id="IPR002625">
    <property type="entry name" value="Smr_dom"/>
</dbReference>
<gene>
    <name evidence="2" type="ORF">BCR41DRAFT_233829</name>
</gene>
<keyword evidence="3" id="KW-1185">Reference proteome</keyword>
<dbReference type="AlphaFoldDB" id="A0A1Y2GUQ0"/>
<dbReference type="GeneID" id="33561935"/>